<dbReference type="AlphaFoldDB" id="A0A511CUW9"/>
<dbReference type="SUPFAM" id="SSF89360">
    <property type="entry name" value="HesB-like domain"/>
    <property type="match status" value="1"/>
</dbReference>
<dbReference type="Proteomes" id="UP000321328">
    <property type="component" value="Unassembled WGS sequence"/>
</dbReference>
<evidence type="ECO:0008006" key="3">
    <source>
        <dbReference type="Google" id="ProtNLM"/>
    </source>
</evidence>
<dbReference type="InterPro" id="IPR035903">
    <property type="entry name" value="HesB-like_dom_sf"/>
</dbReference>
<dbReference type="Gene3D" id="2.60.300.12">
    <property type="entry name" value="HesB-like domain"/>
    <property type="match status" value="1"/>
</dbReference>
<reference evidence="1 2" key="1">
    <citation type="submission" date="2019-07" db="EMBL/GenBank/DDBJ databases">
        <title>Whole genome shotgun sequence of Pseudonocardia asaccharolytica NBRC 16224.</title>
        <authorList>
            <person name="Hosoyama A."/>
            <person name="Uohara A."/>
            <person name="Ohji S."/>
            <person name="Ichikawa N."/>
        </authorList>
    </citation>
    <scope>NUCLEOTIDE SEQUENCE [LARGE SCALE GENOMIC DNA]</scope>
    <source>
        <strain evidence="1 2">NBRC 16224</strain>
    </source>
</reference>
<evidence type="ECO:0000313" key="2">
    <source>
        <dbReference type="Proteomes" id="UP000321328"/>
    </source>
</evidence>
<name>A0A511CUW9_9PSEU</name>
<organism evidence="1 2">
    <name type="scientific">Pseudonocardia asaccharolytica DSM 44247 = NBRC 16224</name>
    <dbReference type="NCBI Taxonomy" id="1123024"/>
    <lineage>
        <taxon>Bacteria</taxon>
        <taxon>Bacillati</taxon>
        <taxon>Actinomycetota</taxon>
        <taxon>Actinomycetes</taxon>
        <taxon>Pseudonocardiales</taxon>
        <taxon>Pseudonocardiaceae</taxon>
        <taxon>Pseudonocardia</taxon>
    </lineage>
</organism>
<accession>A0A511CUW9</accession>
<evidence type="ECO:0000313" key="1">
    <source>
        <dbReference type="EMBL" id="GEL16369.1"/>
    </source>
</evidence>
<sequence length="115" mass="11727">MIGARGLPWVGMLAITDNAAEAIKSLTANADLPEGGGLRIAATNPDQGLELSLAAQPVEQDTVLSGDGVSVFLEATAAQVLDDMVLDVQPITTAEGNEELRFAIAPQAPEGASEG</sequence>
<dbReference type="STRING" id="1123024.GCA_000423625_00981"/>
<gene>
    <name evidence="1" type="ORF">PA7_02060</name>
</gene>
<proteinExistence type="predicted"/>
<dbReference type="EMBL" id="BJVI01000001">
    <property type="protein sequence ID" value="GEL16369.1"/>
    <property type="molecule type" value="Genomic_DNA"/>
</dbReference>
<comment type="caution">
    <text evidence="1">The sequence shown here is derived from an EMBL/GenBank/DDBJ whole genome shotgun (WGS) entry which is preliminary data.</text>
</comment>
<keyword evidence="2" id="KW-1185">Reference proteome</keyword>
<protein>
    <recommendedName>
        <fullName evidence="3">FeS cluster biogenesis domain-containing protein</fullName>
    </recommendedName>
</protein>